<dbReference type="InterPro" id="IPR035906">
    <property type="entry name" value="MetI-like_sf"/>
</dbReference>
<sequence>MSKEAVFSLILTLKLLCADVILLIIFGTMLVYYLMEENSYIKKTVYMFIDLPLLFPPIATGFLLLWLFRDNGYIGNILSKINIHIIFGFWGLVLAGFVASVSLFIKPLIASIRQYPKNIIEASYMSGKSKFKTFVFIIMPSMKKVFIVSFILSVSRIFGEVGISLMLGGNIPFKTNTISIEIFSAVFNGDIDTAMYLSLIMFAVSFILFIFLKYIENNIKHDLF</sequence>
<keyword evidence="3" id="KW-1003">Cell membrane</keyword>
<dbReference type="eggNOG" id="COG4149">
    <property type="taxonomic scope" value="Bacteria"/>
</dbReference>
<evidence type="ECO:0000259" key="8">
    <source>
        <dbReference type="PROSITE" id="PS50928"/>
    </source>
</evidence>
<feature type="transmembrane region" description="Helical" evidence="7">
    <location>
        <begin position="81"/>
        <end position="105"/>
    </location>
</feature>
<feature type="transmembrane region" description="Helical" evidence="7">
    <location>
        <begin position="45"/>
        <end position="69"/>
    </location>
</feature>
<dbReference type="GO" id="GO:0005886">
    <property type="term" value="C:plasma membrane"/>
    <property type="evidence" value="ECO:0007669"/>
    <property type="project" value="UniProtKB-SubCell"/>
</dbReference>
<dbReference type="Pfam" id="PF00528">
    <property type="entry name" value="BPD_transp_1"/>
    <property type="match status" value="1"/>
</dbReference>
<reference evidence="9 10" key="1">
    <citation type="journal article" date="2009" name="PLoS Genet.">
        <title>Adaptations to submarine hydrothermal environments exemplified by the genome of Nautilia profundicola.</title>
        <authorList>
            <person name="Campbell B.J."/>
            <person name="Smith J.L."/>
            <person name="Hanson T.E."/>
            <person name="Klotz M.G."/>
            <person name="Stein L.Y."/>
            <person name="Lee C.K."/>
            <person name="Wu D."/>
            <person name="Robinson J.M."/>
            <person name="Khouri H.M."/>
            <person name="Eisen J.A."/>
            <person name="Cary S.C."/>
        </authorList>
    </citation>
    <scope>NUCLEOTIDE SEQUENCE [LARGE SCALE GENOMIC DNA]</scope>
    <source>
        <strain evidence="10">ATCC BAA-1463 / DSM 18972 / AmH</strain>
    </source>
</reference>
<feature type="transmembrane region" description="Helical" evidence="7">
    <location>
        <begin position="194"/>
        <end position="215"/>
    </location>
</feature>
<dbReference type="HOGENOM" id="CLU_016047_14_3_7"/>
<evidence type="ECO:0000256" key="1">
    <source>
        <dbReference type="ARBA" id="ARBA00004651"/>
    </source>
</evidence>
<dbReference type="PANTHER" id="PTHR30183">
    <property type="entry name" value="MOLYBDENUM TRANSPORT SYSTEM PERMEASE PROTEIN MODB"/>
    <property type="match status" value="1"/>
</dbReference>
<keyword evidence="6 7" id="KW-0472">Membrane</keyword>
<dbReference type="PROSITE" id="PS50928">
    <property type="entry name" value="ABC_TM1"/>
    <property type="match status" value="1"/>
</dbReference>
<keyword evidence="4 7" id="KW-0812">Transmembrane</keyword>
<dbReference type="OrthoDB" id="9795403at2"/>
<dbReference type="InterPro" id="IPR000515">
    <property type="entry name" value="MetI-like"/>
</dbReference>
<organism evidence="9 10">
    <name type="scientific">Nautilia profundicola (strain ATCC BAA-1463 / DSM 18972 / AmH)</name>
    <dbReference type="NCBI Taxonomy" id="598659"/>
    <lineage>
        <taxon>Bacteria</taxon>
        <taxon>Pseudomonadati</taxon>
        <taxon>Campylobacterota</taxon>
        <taxon>Epsilonproteobacteria</taxon>
        <taxon>Nautiliales</taxon>
        <taxon>Nautiliaceae</taxon>
        <taxon>Nautilia</taxon>
    </lineage>
</organism>
<evidence type="ECO:0000256" key="5">
    <source>
        <dbReference type="ARBA" id="ARBA00022989"/>
    </source>
</evidence>
<feature type="transmembrane region" description="Helical" evidence="7">
    <location>
        <begin position="134"/>
        <end position="158"/>
    </location>
</feature>
<keyword evidence="2 7" id="KW-0813">Transport</keyword>
<dbReference type="GO" id="GO:0055085">
    <property type="term" value="P:transmembrane transport"/>
    <property type="evidence" value="ECO:0007669"/>
    <property type="project" value="InterPro"/>
</dbReference>
<evidence type="ECO:0000313" key="10">
    <source>
        <dbReference type="Proteomes" id="UP000000448"/>
    </source>
</evidence>
<protein>
    <submittedName>
        <fullName evidence="9">Molybdenum ABC transporter, permease protein</fullName>
    </submittedName>
</protein>
<evidence type="ECO:0000313" key="9">
    <source>
        <dbReference type="EMBL" id="ACM93302.1"/>
    </source>
</evidence>
<comment type="similarity">
    <text evidence="7">Belongs to the binding-protein-dependent transport system permease family.</text>
</comment>
<comment type="subcellular location">
    <subcellularLocation>
        <location evidence="1 7">Cell membrane</location>
        <topology evidence="1 7">Multi-pass membrane protein</topology>
    </subcellularLocation>
</comment>
<dbReference type="EMBL" id="CP001279">
    <property type="protein sequence ID" value="ACM93302.1"/>
    <property type="molecule type" value="Genomic_DNA"/>
</dbReference>
<proteinExistence type="inferred from homology"/>
<dbReference type="Gene3D" id="1.10.3720.10">
    <property type="entry name" value="MetI-like"/>
    <property type="match status" value="1"/>
</dbReference>
<name>B9L7L4_NAUPA</name>
<dbReference type="SUPFAM" id="SSF161098">
    <property type="entry name" value="MetI-like"/>
    <property type="match status" value="1"/>
</dbReference>
<dbReference type="CDD" id="cd06261">
    <property type="entry name" value="TM_PBP2"/>
    <property type="match status" value="1"/>
</dbReference>
<evidence type="ECO:0000256" key="7">
    <source>
        <dbReference type="RuleBase" id="RU363032"/>
    </source>
</evidence>
<dbReference type="AlphaFoldDB" id="B9L7L4"/>
<keyword evidence="10" id="KW-1185">Reference proteome</keyword>
<evidence type="ECO:0000256" key="3">
    <source>
        <dbReference type="ARBA" id="ARBA00022475"/>
    </source>
</evidence>
<gene>
    <name evidence="9" type="ordered locus">NAMH_0199</name>
</gene>
<dbReference type="RefSeq" id="WP_015902354.1">
    <property type="nucleotide sequence ID" value="NC_012115.1"/>
</dbReference>
<feature type="domain" description="ABC transmembrane type-1" evidence="8">
    <location>
        <begin position="9"/>
        <end position="212"/>
    </location>
</feature>
<dbReference type="Proteomes" id="UP000000448">
    <property type="component" value="Chromosome"/>
</dbReference>
<dbReference type="STRING" id="598659.NAMH_0199"/>
<dbReference type="KEGG" id="nam:NAMH_0199"/>
<evidence type="ECO:0000256" key="2">
    <source>
        <dbReference type="ARBA" id="ARBA00022448"/>
    </source>
</evidence>
<evidence type="ECO:0000256" key="6">
    <source>
        <dbReference type="ARBA" id="ARBA00023136"/>
    </source>
</evidence>
<evidence type="ECO:0000256" key="4">
    <source>
        <dbReference type="ARBA" id="ARBA00022692"/>
    </source>
</evidence>
<accession>B9L7L4</accession>
<feature type="transmembrane region" description="Helical" evidence="7">
    <location>
        <begin position="6"/>
        <end position="33"/>
    </location>
</feature>
<keyword evidence="5 7" id="KW-1133">Transmembrane helix</keyword>
<dbReference type="PANTHER" id="PTHR30183:SF8">
    <property type="entry name" value="MOLYBDENUM TRANSPORT SYSTEM PERMEASE"/>
    <property type="match status" value="1"/>
</dbReference>